<dbReference type="CTD" id="20329186"/>
<sequence length="134" mass="14778">MELESTLGATPSLDRMTDESGVKLTATACRKPTDSDVVLDYLLAHPKAGYFSIVFCGLMSALWHNFWCPSAMPSGERTKSGILPGRPSLDTGSREAEAGFEPWISRPPTECTAHRTPHDLVDTIFEISQYIFIK</sequence>
<proteinExistence type="predicted"/>
<dbReference type="EMBL" id="KL596944">
    <property type="protein sequence ID" value="KER21731.1"/>
    <property type="molecule type" value="Genomic_DNA"/>
</dbReference>
<dbReference type="Proteomes" id="UP000054324">
    <property type="component" value="Unassembled WGS sequence"/>
</dbReference>
<dbReference type="RefSeq" id="XP_009174515.1">
    <property type="nucleotide sequence ID" value="XM_009176251.1"/>
</dbReference>
<dbReference type="GeneID" id="20329186"/>
<accession>A0A074Z3S3</accession>
<name>A0A074Z3S3_OPIVI</name>
<keyword evidence="3" id="KW-1185">Reference proteome</keyword>
<reference evidence="2 3" key="1">
    <citation type="submission" date="2013-11" db="EMBL/GenBank/DDBJ databases">
        <title>Opisthorchis viverrini - life in the bile duct.</title>
        <authorList>
            <person name="Young N.D."/>
            <person name="Nagarajan N."/>
            <person name="Lin S.J."/>
            <person name="Korhonen P.K."/>
            <person name="Jex A.R."/>
            <person name="Hall R.S."/>
            <person name="Safavi-Hemami H."/>
            <person name="Kaewkong W."/>
            <person name="Bertrand D."/>
            <person name="Gao S."/>
            <person name="Seet Q."/>
            <person name="Wongkham S."/>
            <person name="Teh B.T."/>
            <person name="Wongkham C."/>
            <person name="Intapan P.M."/>
            <person name="Maleewong W."/>
            <person name="Yang X."/>
            <person name="Hu M."/>
            <person name="Wang Z."/>
            <person name="Hofmann A."/>
            <person name="Sternberg P.W."/>
            <person name="Tan P."/>
            <person name="Wang J."/>
            <person name="Gasser R.B."/>
        </authorList>
    </citation>
    <scope>NUCLEOTIDE SEQUENCE [LARGE SCALE GENOMIC DNA]</scope>
</reference>
<evidence type="ECO:0000256" key="1">
    <source>
        <dbReference type="SAM" id="MobiDB-lite"/>
    </source>
</evidence>
<evidence type="ECO:0000313" key="3">
    <source>
        <dbReference type="Proteomes" id="UP000054324"/>
    </source>
</evidence>
<feature type="region of interest" description="Disordered" evidence="1">
    <location>
        <begin position="78"/>
        <end position="105"/>
    </location>
</feature>
<dbReference type="AlphaFoldDB" id="A0A074Z3S3"/>
<dbReference type="KEGG" id="ovi:T265_15020"/>
<dbReference type="OrthoDB" id="16290at2759"/>
<gene>
    <name evidence="2" type="ORF">T265_15020</name>
</gene>
<organism evidence="2 3">
    <name type="scientific">Opisthorchis viverrini</name>
    <name type="common">Southeast Asian liver fluke</name>
    <dbReference type="NCBI Taxonomy" id="6198"/>
    <lineage>
        <taxon>Eukaryota</taxon>
        <taxon>Metazoa</taxon>
        <taxon>Spiralia</taxon>
        <taxon>Lophotrochozoa</taxon>
        <taxon>Platyhelminthes</taxon>
        <taxon>Trematoda</taxon>
        <taxon>Digenea</taxon>
        <taxon>Opisthorchiida</taxon>
        <taxon>Opisthorchiata</taxon>
        <taxon>Opisthorchiidae</taxon>
        <taxon>Opisthorchis</taxon>
    </lineage>
</organism>
<evidence type="ECO:0000313" key="2">
    <source>
        <dbReference type="EMBL" id="KER21731.1"/>
    </source>
</evidence>
<feature type="non-terminal residue" evidence="2">
    <location>
        <position position="134"/>
    </location>
</feature>
<protein>
    <submittedName>
        <fullName evidence="2">Uncharacterized protein</fullName>
    </submittedName>
</protein>